<evidence type="ECO:0000256" key="3">
    <source>
        <dbReference type="ARBA" id="ARBA00023125"/>
    </source>
</evidence>
<evidence type="ECO:0000256" key="1">
    <source>
        <dbReference type="ARBA" id="ARBA00009437"/>
    </source>
</evidence>
<dbReference type="SUPFAM" id="SSF46785">
    <property type="entry name" value="Winged helix' DNA-binding domain"/>
    <property type="match status" value="1"/>
</dbReference>
<dbReference type="Gene3D" id="3.40.190.10">
    <property type="entry name" value="Periplasmic binding protein-like II"/>
    <property type="match status" value="2"/>
</dbReference>
<dbReference type="SUPFAM" id="SSF53850">
    <property type="entry name" value="Periplasmic binding protein-like II"/>
    <property type="match status" value="1"/>
</dbReference>
<proteinExistence type="inferred from homology"/>
<name>A0ABY5TMG0_9GAMM</name>
<dbReference type="PRINTS" id="PR00039">
    <property type="entry name" value="HTHLYSR"/>
</dbReference>
<dbReference type="Gene3D" id="1.10.10.10">
    <property type="entry name" value="Winged helix-like DNA-binding domain superfamily/Winged helix DNA-binding domain"/>
    <property type="match status" value="1"/>
</dbReference>
<evidence type="ECO:0000259" key="5">
    <source>
        <dbReference type="PROSITE" id="PS50931"/>
    </source>
</evidence>
<dbReference type="PANTHER" id="PTHR30118:SF12">
    <property type="entry name" value="TRANSCRIPTIONAL REGULATOR LYSR FAMILY"/>
    <property type="match status" value="1"/>
</dbReference>
<dbReference type="PANTHER" id="PTHR30118">
    <property type="entry name" value="HTH-TYPE TRANSCRIPTIONAL REGULATOR LEUO-RELATED"/>
    <property type="match status" value="1"/>
</dbReference>
<reference evidence="6" key="1">
    <citation type="submission" date="2022-08" db="EMBL/GenBank/DDBJ databases">
        <title>Catabolic pathway analysis in culturable SAR92 clade bacteria reveals their overlooked roles in DMSP degradation in coastal seas.</title>
        <authorList>
            <person name="He X."/>
            <person name="Zhang X."/>
            <person name="Zhang Y."/>
        </authorList>
    </citation>
    <scope>NUCLEOTIDE SEQUENCE</scope>
    <source>
        <strain evidence="6">H455</strain>
    </source>
</reference>
<dbReference type="EMBL" id="CP103416">
    <property type="protein sequence ID" value="UVW35043.1"/>
    <property type="molecule type" value="Genomic_DNA"/>
</dbReference>
<evidence type="ECO:0000313" key="6">
    <source>
        <dbReference type="EMBL" id="UVW35043.1"/>
    </source>
</evidence>
<keyword evidence="7" id="KW-1185">Reference proteome</keyword>
<evidence type="ECO:0000313" key="7">
    <source>
        <dbReference type="Proteomes" id="UP001059934"/>
    </source>
</evidence>
<dbReference type="Proteomes" id="UP001059934">
    <property type="component" value="Chromosome"/>
</dbReference>
<dbReference type="InterPro" id="IPR005119">
    <property type="entry name" value="LysR_subst-bd"/>
</dbReference>
<keyword evidence="2" id="KW-0805">Transcription regulation</keyword>
<dbReference type="InterPro" id="IPR050389">
    <property type="entry name" value="LysR-type_TF"/>
</dbReference>
<dbReference type="InterPro" id="IPR036388">
    <property type="entry name" value="WH-like_DNA-bd_sf"/>
</dbReference>
<dbReference type="Pfam" id="PF03466">
    <property type="entry name" value="LysR_substrate"/>
    <property type="match status" value="1"/>
</dbReference>
<comment type="similarity">
    <text evidence="1">Belongs to the LysR transcriptional regulatory family.</text>
</comment>
<accession>A0ABY5TMG0</accession>
<keyword evidence="3" id="KW-0238">DNA-binding</keyword>
<feature type="domain" description="HTH lysR-type" evidence="5">
    <location>
        <begin position="9"/>
        <end position="66"/>
    </location>
</feature>
<evidence type="ECO:0000256" key="2">
    <source>
        <dbReference type="ARBA" id="ARBA00023015"/>
    </source>
</evidence>
<dbReference type="InterPro" id="IPR036390">
    <property type="entry name" value="WH_DNA-bd_sf"/>
</dbReference>
<dbReference type="InterPro" id="IPR000847">
    <property type="entry name" value="LysR_HTH_N"/>
</dbReference>
<protein>
    <submittedName>
        <fullName evidence="6">LysR family transcriptional regulator</fullName>
    </submittedName>
</protein>
<keyword evidence="4" id="KW-0804">Transcription</keyword>
<gene>
    <name evidence="6" type="ORF">NYF23_00205</name>
</gene>
<organism evidence="6 7">
    <name type="scientific">SAR92 clade bacterium H455</name>
    <dbReference type="NCBI Taxonomy" id="2974818"/>
    <lineage>
        <taxon>Bacteria</taxon>
        <taxon>Pseudomonadati</taxon>
        <taxon>Pseudomonadota</taxon>
        <taxon>Gammaproteobacteria</taxon>
        <taxon>Cellvibrionales</taxon>
        <taxon>Porticoccaceae</taxon>
        <taxon>SAR92 clade</taxon>
    </lineage>
</organism>
<evidence type="ECO:0000256" key="4">
    <source>
        <dbReference type="ARBA" id="ARBA00023163"/>
    </source>
</evidence>
<dbReference type="Pfam" id="PF00126">
    <property type="entry name" value="HTH_1"/>
    <property type="match status" value="1"/>
</dbReference>
<dbReference type="PROSITE" id="PS50931">
    <property type="entry name" value="HTH_LYSR"/>
    <property type="match status" value="1"/>
</dbReference>
<sequence>MNLQKLSRLDLNLLVALQALLEEKSVTRAAQRLFITQPAMSRVLQRLRQQLDDPLFTRTGNILIPTPKAQELQLRLPMLLDGILDMVTDGEFDPAGYVGEITIAVPEFIAISLASQLTALLNKYAPGVILSISSETDSVAGELSAGVLDFAIDIKREITTEVTARHLAIFSPSIWMREGHPLAKKSRVTLDEILQYPYVQYYLLIAKRVSARTDARFDRALREQGRSRSKAMVTNQLMTAIETICASDCLMVSAKFGSGMERELYRIVTKTYPDDLPHEGTVPLVLLQHKRTLGSPIHQWLSEKIVDLARDMENPHEPQSMLFD</sequence>